<dbReference type="GO" id="GO:0005886">
    <property type="term" value="C:plasma membrane"/>
    <property type="evidence" value="ECO:0007669"/>
    <property type="project" value="UniProtKB-SubCell"/>
</dbReference>
<dbReference type="RefSeq" id="WP_132007907.1">
    <property type="nucleotide sequence ID" value="NZ_JABUHM010000007.1"/>
</dbReference>
<dbReference type="EMBL" id="SLVV01000008">
    <property type="protein sequence ID" value="TCN23978.1"/>
    <property type="molecule type" value="Genomic_DNA"/>
</dbReference>
<dbReference type="Proteomes" id="UP000295689">
    <property type="component" value="Unassembled WGS sequence"/>
</dbReference>
<feature type="domain" description="Histidine kinase" evidence="15">
    <location>
        <begin position="522"/>
        <end position="735"/>
    </location>
</feature>
<evidence type="ECO:0000256" key="6">
    <source>
        <dbReference type="ARBA" id="ARBA00022679"/>
    </source>
</evidence>
<keyword evidence="12" id="KW-0902">Two-component regulatory system</keyword>
<comment type="subcellular location">
    <subcellularLocation>
        <location evidence="2">Cell membrane</location>
        <topology evidence="2">Multi-pass membrane protein</topology>
    </subcellularLocation>
</comment>
<dbReference type="CDD" id="cd00082">
    <property type="entry name" value="HisKA"/>
    <property type="match status" value="1"/>
</dbReference>
<evidence type="ECO:0000256" key="9">
    <source>
        <dbReference type="ARBA" id="ARBA00022777"/>
    </source>
</evidence>
<evidence type="ECO:0000256" key="5">
    <source>
        <dbReference type="ARBA" id="ARBA00022553"/>
    </source>
</evidence>
<feature type="transmembrane region" description="Helical" evidence="14">
    <location>
        <begin position="350"/>
        <end position="375"/>
    </location>
</feature>
<accession>A0A4R2BAL4</accession>
<reference evidence="16 17" key="1">
    <citation type="journal article" date="2015" name="Stand. Genomic Sci.">
        <title>Genomic Encyclopedia of Bacterial and Archaeal Type Strains, Phase III: the genomes of soil and plant-associated and newly described type strains.</title>
        <authorList>
            <person name="Whitman W.B."/>
            <person name="Woyke T."/>
            <person name="Klenk H.P."/>
            <person name="Zhou Y."/>
            <person name="Lilburn T.G."/>
            <person name="Beck B.J."/>
            <person name="De Vos P."/>
            <person name="Vandamme P."/>
            <person name="Eisen J.A."/>
            <person name="Garrity G."/>
            <person name="Hugenholtz P."/>
            <person name="Kyrpides N.C."/>
        </authorList>
    </citation>
    <scope>NUCLEOTIDE SEQUENCE [LARGE SCALE GENOMIC DNA]</scope>
    <source>
        <strain evidence="16 17">CV53</strain>
    </source>
</reference>
<evidence type="ECO:0000313" key="16">
    <source>
        <dbReference type="EMBL" id="TCN23978.1"/>
    </source>
</evidence>
<keyword evidence="6" id="KW-0808">Transferase</keyword>
<dbReference type="Gene3D" id="1.10.287.130">
    <property type="match status" value="1"/>
</dbReference>
<evidence type="ECO:0000256" key="8">
    <source>
        <dbReference type="ARBA" id="ARBA00022741"/>
    </source>
</evidence>
<evidence type="ECO:0000256" key="14">
    <source>
        <dbReference type="SAM" id="Phobius"/>
    </source>
</evidence>
<evidence type="ECO:0000256" key="2">
    <source>
        <dbReference type="ARBA" id="ARBA00004651"/>
    </source>
</evidence>
<name>A0A4R2BAL4_9BACI</name>
<dbReference type="InterPro" id="IPR050398">
    <property type="entry name" value="HssS/ArlS-like"/>
</dbReference>
<dbReference type="GO" id="GO:0005524">
    <property type="term" value="F:ATP binding"/>
    <property type="evidence" value="ECO:0007669"/>
    <property type="project" value="UniProtKB-KW"/>
</dbReference>
<gene>
    <name evidence="16" type="ORF">EV146_10884</name>
</gene>
<keyword evidence="13 14" id="KW-0472">Membrane</keyword>
<dbReference type="SMART" id="SM00388">
    <property type="entry name" value="HisKA"/>
    <property type="match status" value="1"/>
</dbReference>
<evidence type="ECO:0000313" key="17">
    <source>
        <dbReference type="Proteomes" id="UP000295689"/>
    </source>
</evidence>
<organism evidence="16 17">
    <name type="scientific">Mesobacillus foraminis</name>
    <dbReference type="NCBI Taxonomy" id="279826"/>
    <lineage>
        <taxon>Bacteria</taxon>
        <taxon>Bacillati</taxon>
        <taxon>Bacillota</taxon>
        <taxon>Bacilli</taxon>
        <taxon>Bacillales</taxon>
        <taxon>Bacillaceae</taxon>
        <taxon>Mesobacillus</taxon>
    </lineage>
</organism>
<dbReference type="InterPro" id="IPR004358">
    <property type="entry name" value="Sig_transdc_His_kin-like_C"/>
</dbReference>
<comment type="caution">
    <text evidence="16">The sequence shown here is derived from an EMBL/GenBank/DDBJ whole genome shotgun (WGS) entry which is preliminary data.</text>
</comment>
<keyword evidence="5" id="KW-0597">Phosphoprotein</keyword>
<dbReference type="InterPro" id="IPR036097">
    <property type="entry name" value="HisK_dim/P_sf"/>
</dbReference>
<sequence length="735" mass="83548">MDTKLRNRNIKLAFLVLLFTFGISGIFVLATNSSNLLDDYFETEEFRSEYNQFIDYLFLYELNEMSSEEAKEAITVTAEEIDEHRYQYGDLLSQKATIRNQYAGLIEEAEAAGDKEVAEAYKKERDEKIEDISQNFKSDEHVEKKVRAEKEKEIDQYYRDLQTNRSDYLRYSEAFTYYLKDRDSSKVYTNLNLAGNESPKDHLNKKNMIFIRTYPAGDQGYLSAQYQYGYSGEQETVSQIVTTPRLFEGQVAVSKIESSPSYIMNMYEDFQKRKVLLMIYIGAGLAALTASVLLGRKEIQALSLNDKWAGLYLGLPIDLRVLLFGVTMFGGIISFLLINDQFYYFSYSQLADLLIGLLIATLFMVAFILQVKMIAVQWGDRKKLKEDWKGSYIFRMVTGIRNAFLVRSTGIQLLILLSGIFLFGLSAGLVFVDPFFLLVFGFLFLAAIFPAAVLIRRTGYFNTILQNTNELAAGRMGSDLPVKKRSALGTLAGNINVLKHGVKKSQNEQAKSERLKTELITNVSHDLRTPLTSIITYTELLKAPGVNEADREAYVEIIDRKSKRLKVLIDDLFEASKMASGSVELVRERIDLVQLLQQALAEHSEKMDQNSLQFRVSAPEEPVYSMVDGQKLWRVFDNLIGNILKYSLENTRVYISLKPNGNNAVITFKNVTKYELSESVDELFERFKRGDQSRNTEGSGLGLAIAKSIVDLHDGELDIEVDGDLFKVIVTLETV</sequence>
<evidence type="ECO:0000256" key="4">
    <source>
        <dbReference type="ARBA" id="ARBA00022475"/>
    </source>
</evidence>
<feature type="transmembrane region" description="Helical" evidence="14">
    <location>
        <begin position="435"/>
        <end position="455"/>
    </location>
</feature>
<dbReference type="FunFam" id="3.30.565.10:FF:000013">
    <property type="entry name" value="Two-component sensor histidine kinase"/>
    <property type="match status" value="1"/>
</dbReference>
<dbReference type="SUPFAM" id="SSF55874">
    <property type="entry name" value="ATPase domain of HSP90 chaperone/DNA topoisomerase II/histidine kinase"/>
    <property type="match status" value="1"/>
</dbReference>
<keyword evidence="10" id="KW-0067">ATP-binding</keyword>
<evidence type="ECO:0000256" key="10">
    <source>
        <dbReference type="ARBA" id="ARBA00022840"/>
    </source>
</evidence>
<dbReference type="Pfam" id="PF02518">
    <property type="entry name" value="HATPase_c"/>
    <property type="match status" value="1"/>
</dbReference>
<dbReference type="InterPro" id="IPR005467">
    <property type="entry name" value="His_kinase_dom"/>
</dbReference>
<proteinExistence type="predicted"/>
<evidence type="ECO:0000256" key="7">
    <source>
        <dbReference type="ARBA" id="ARBA00022692"/>
    </source>
</evidence>
<dbReference type="GO" id="GO:0000155">
    <property type="term" value="F:phosphorelay sensor kinase activity"/>
    <property type="evidence" value="ECO:0007669"/>
    <property type="project" value="InterPro"/>
</dbReference>
<keyword evidence="7 14" id="KW-0812">Transmembrane</keyword>
<comment type="catalytic activity">
    <reaction evidence="1">
        <text>ATP + protein L-histidine = ADP + protein N-phospho-L-histidine.</text>
        <dbReference type="EC" id="2.7.13.3"/>
    </reaction>
</comment>
<dbReference type="EC" id="2.7.13.3" evidence="3"/>
<feature type="transmembrane region" description="Helical" evidence="14">
    <location>
        <begin position="404"/>
        <end position="429"/>
    </location>
</feature>
<evidence type="ECO:0000259" key="15">
    <source>
        <dbReference type="PROSITE" id="PS50109"/>
    </source>
</evidence>
<protein>
    <recommendedName>
        <fullName evidence="3">histidine kinase</fullName>
        <ecNumber evidence="3">2.7.13.3</ecNumber>
    </recommendedName>
</protein>
<dbReference type="AlphaFoldDB" id="A0A4R2BAL4"/>
<keyword evidence="8" id="KW-0547">Nucleotide-binding</keyword>
<evidence type="ECO:0000256" key="3">
    <source>
        <dbReference type="ARBA" id="ARBA00012438"/>
    </source>
</evidence>
<dbReference type="Pfam" id="PF00512">
    <property type="entry name" value="HisKA"/>
    <property type="match status" value="1"/>
</dbReference>
<dbReference type="InterPro" id="IPR036890">
    <property type="entry name" value="HATPase_C_sf"/>
</dbReference>
<keyword evidence="11 14" id="KW-1133">Transmembrane helix</keyword>
<dbReference type="SMART" id="SM00387">
    <property type="entry name" value="HATPase_c"/>
    <property type="match status" value="1"/>
</dbReference>
<feature type="transmembrane region" description="Helical" evidence="14">
    <location>
        <begin position="12"/>
        <end position="30"/>
    </location>
</feature>
<dbReference type="FunFam" id="1.10.287.130:FF:000008">
    <property type="entry name" value="Two-component sensor histidine kinase"/>
    <property type="match status" value="1"/>
</dbReference>
<dbReference type="InterPro" id="IPR003594">
    <property type="entry name" value="HATPase_dom"/>
</dbReference>
<dbReference type="PANTHER" id="PTHR45528">
    <property type="entry name" value="SENSOR HISTIDINE KINASE CPXA"/>
    <property type="match status" value="1"/>
</dbReference>
<dbReference type="PROSITE" id="PS50109">
    <property type="entry name" value="HIS_KIN"/>
    <property type="match status" value="1"/>
</dbReference>
<dbReference type="PANTHER" id="PTHR45528:SF1">
    <property type="entry name" value="SENSOR HISTIDINE KINASE CPXA"/>
    <property type="match status" value="1"/>
</dbReference>
<keyword evidence="17" id="KW-1185">Reference proteome</keyword>
<keyword evidence="4" id="KW-1003">Cell membrane</keyword>
<dbReference type="SUPFAM" id="SSF47384">
    <property type="entry name" value="Homodimeric domain of signal transducing histidine kinase"/>
    <property type="match status" value="1"/>
</dbReference>
<feature type="transmembrane region" description="Helical" evidence="14">
    <location>
        <begin position="275"/>
        <end position="296"/>
    </location>
</feature>
<evidence type="ECO:0000256" key="1">
    <source>
        <dbReference type="ARBA" id="ARBA00000085"/>
    </source>
</evidence>
<keyword evidence="9 16" id="KW-0418">Kinase</keyword>
<feature type="transmembrane region" description="Helical" evidence="14">
    <location>
        <begin position="317"/>
        <end position="338"/>
    </location>
</feature>
<dbReference type="Gene3D" id="3.30.565.10">
    <property type="entry name" value="Histidine kinase-like ATPase, C-terminal domain"/>
    <property type="match status" value="1"/>
</dbReference>
<dbReference type="PRINTS" id="PR00344">
    <property type="entry name" value="BCTRLSENSOR"/>
</dbReference>
<dbReference type="InterPro" id="IPR003661">
    <property type="entry name" value="HisK_dim/P_dom"/>
</dbReference>
<evidence type="ECO:0000256" key="13">
    <source>
        <dbReference type="ARBA" id="ARBA00023136"/>
    </source>
</evidence>
<evidence type="ECO:0000256" key="12">
    <source>
        <dbReference type="ARBA" id="ARBA00023012"/>
    </source>
</evidence>
<evidence type="ECO:0000256" key="11">
    <source>
        <dbReference type="ARBA" id="ARBA00022989"/>
    </source>
</evidence>